<proteinExistence type="predicted"/>
<dbReference type="InterPro" id="IPR015422">
    <property type="entry name" value="PyrdxlP-dep_Trfase_small"/>
</dbReference>
<keyword evidence="1" id="KW-0032">Aminotransferase</keyword>
<dbReference type="InterPro" id="IPR015424">
    <property type="entry name" value="PyrdxlP-dep_Trfase"/>
</dbReference>
<evidence type="ECO:0000313" key="2">
    <source>
        <dbReference type="Proteomes" id="UP000276568"/>
    </source>
</evidence>
<dbReference type="EMBL" id="RJQC01000001">
    <property type="protein sequence ID" value="RNM31021.1"/>
    <property type="molecule type" value="Genomic_DNA"/>
</dbReference>
<accession>A0A3N0I1V9</accession>
<name>A0A3N0I1V9_9FIRM</name>
<protein>
    <submittedName>
        <fullName evidence="1">DegT/DnrJ/EryC1/StrS aminotransferase family protein</fullName>
    </submittedName>
</protein>
<dbReference type="GO" id="GO:0008483">
    <property type="term" value="F:transaminase activity"/>
    <property type="evidence" value="ECO:0007669"/>
    <property type="project" value="UniProtKB-KW"/>
</dbReference>
<evidence type="ECO:0000313" key="1">
    <source>
        <dbReference type="EMBL" id="RNM31021.1"/>
    </source>
</evidence>
<gene>
    <name evidence="1" type="ORF">EDX97_00145</name>
</gene>
<keyword evidence="2" id="KW-1185">Reference proteome</keyword>
<sequence>MLEIGSEFWEVDNSTKKNHLFPSDTKWFLSGQNALNFIIDDIKSKHDVSSVALPSWCCDSMIIPFIINDFDISFYDIELKNGNLVQKIDKECDVILAMDYFGYESSYNLSNYNGIVIRDLTHSIFIKEYKDATYYFGSLRKWTGVYTGGYAWSNEKWTDEIPVRDVDRKYVSLRCQAMKQKHDYIEGLTKSKGYLEIYEEAEDVLDECNLKGVYNAERADILAAQTLDIDKIKKKRRENAKELLKSISDIALFPEISDNDCPLFVPIIIECRDELKKMLIGKGVYCPVHWPISKHHILTNRTREIYEKELSIVCDQRYSTEDMKKISCLIKEYMEK</sequence>
<dbReference type="Gene3D" id="3.90.1150.10">
    <property type="entry name" value="Aspartate Aminotransferase, domain 1"/>
    <property type="match status" value="1"/>
</dbReference>
<organism evidence="1 2">
    <name type="scientific">Absicoccus porci</name>
    <dbReference type="NCBI Taxonomy" id="2486576"/>
    <lineage>
        <taxon>Bacteria</taxon>
        <taxon>Bacillati</taxon>
        <taxon>Bacillota</taxon>
        <taxon>Erysipelotrichia</taxon>
        <taxon>Erysipelotrichales</taxon>
        <taxon>Erysipelotrichaceae</taxon>
        <taxon>Absicoccus</taxon>
    </lineage>
</organism>
<comment type="caution">
    <text evidence="1">The sequence shown here is derived from an EMBL/GenBank/DDBJ whole genome shotgun (WGS) entry which is preliminary data.</text>
</comment>
<dbReference type="AlphaFoldDB" id="A0A3N0I1V9"/>
<dbReference type="OrthoDB" id="8955051at2"/>
<dbReference type="SUPFAM" id="SSF53383">
    <property type="entry name" value="PLP-dependent transferases"/>
    <property type="match status" value="1"/>
</dbReference>
<keyword evidence="1" id="KW-0808">Transferase</keyword>
<reference evidence="1 2" key="1">
    <citation type="submission" date="2018-11" db="EMBL/GenBank/DDBJ databases">
        <title>Clostridium sp. nov., a member of the family Erysipelotrichaceae isolated from pig faeces.</title>
        <authorList>
            <person name="Chang Y.-H."/>
        </authorList>
    </citation>
    <scope>NUCLEOTIDE SEQUENCE [LARGE SCALE GENOMIC DNA]</scope>
    <source>
        <strain evidence="1 2">YH-panp20</strain>
    </source>
</reference>
<dbReference type="RefSeq" id="WP_128519202.1">
    <property type="nucleotide sequence ID" value="NZ_RJQC01000001.1"/>
</dbReference>
<dbReference type="Proteomes" id="UP000276568">
    <property type="component" value="Unassembled WGS sequence"/>
</dbReference>